<comment type="caution">
    <text evidence="1">The sequence shown here is derived from an EMBL/GenBank/DDBJ whole genome shotgun (WGS) entry which is preliminary data.</text>
</comment>
<reference evidence="1" key="2">
    <citation type="journal article" date="2023" name="Science">
        <title>Genomic signatures of disease resistance in endangered staghorn corals.</title>
        <authorList>
            <person name="Vollmer S.V."/>
            <person name="Selwyn J.D."/>
            <person name="Despard B.A."/>
            <person name="Roesel C.L."/>
        </authorList>
    </citation>
    <scope>NUCLEOTIDE SEQUENCE</scope>
    <source>
        <strain evidence="1">K2</strain>
    </source>
</reference>
<organism evidence="1 2">
    <name type="scientific">Acropora cervicornis</name>
    <name type="common">Staghorn coral</name>
    <dbReference type="NCBI Taxonomy" id="6130"/>
    <lineage>
        <taxon>Eukaryota</taxon>
        <taxon>Metazoa</taxon>
        <taxon>Cnidaria</taxon>
        <taxon>Anthozoa</taxon>
        <taxon>Hexacorallia</taxon>
        <taxon>Scleractinia</taxon>
        <taxon>Astrocoeniina</taxon>
        <taxon>Acroporidae</taxon>
        <taxon>Acropora</taxon>
    </lineage>
</organism>
<dbReference type="Proteomes" id="UP001249851">
    <property type="component" value="Unassembled WGS sequence"/>
</dbReference>
<keyword evidence="2" id="KW-1185">Reference proteome</keyword>
<sequence length="71" mass="8126">MQYLWCLVKVKFAKYMPYIIFRPESSNKGLRCPKNARAYVKCMQARTAAKGNRQAVGMMPTEGAVVPDHHH</sequence>
<reference evidence="1" key="1">
    <citation type="journal article" date="2023" name="G3 (Bethesda)">
        <title>Whole genome assembly and annotation of the endangered Caribbean coral Acropora cervicornis.</title>
        <authorList>
            <person name="Selwyn J.D."/>
            <person name="Vollmer S.V."/>
        </authorList>
    </citation>
    <scope>NUCLEOTIDE SEQUENCE</scope>
    <source>
        <strain evidence="1">K2</strain>
    </source>
</reference>
<proteinExistence type="predicted"/>
<dbReference type="EMBL" id="JARQWQ010000017">
    <property type="protein sequence ID" value="KAK2566149.1"/>
    <property type="molecule type" value="Genomic_DNA"/>
</dbReference>
<evidence type="ECO:0000313" key="2">
    <source>
        <dbReference type="Proteomes" id="UP001249851"/>
    </source>
</evidence>
<accession>A0AAD9V9G2</accession>
<gene>
    <name evidence="1" type="ORF">P5673_009596</name>
</gene>
<evidence type="ECO:0000313" key="1">
    <source>
        <dbReference type="EMBL" id="KAK2566149.1"/>
    </source>
</evidence>
<protein>
    <submittedName>
        <fullName evidence="1">Uncharacterized protein</fullName>
    </submittedName>
</protein>
<dbReference type="AlphaFoldDB" id="A0AAD9V9G2"/>
<name>A0AAD9V9G2_ACRCE</name>